<accession>A0A8X7XWS4</accession>
<keyword evidence="2" id="KW-1185">Reference proteome</keyword>
<reference evidence="1" key="1">
    <citation type="journal article" date="2020" name="bioRxiv">
        <title>Hybrid origin of Populus tomentosa Carr. identified through genome sequencing and phylogenomic analysis.</title>
        <authorList>
            <person name="An X."/>
            <person name="Gao K."/>
            <person name="Chen Z."/>
            <person name="Li J."/>
            <person name="Yang X."/>
            <person name="Yang X."/>
            <person name="Zhou J."/>
            <person name="Guo T."/>
            <person name="Zhao T."/>
            <person name="Huang S."/>
            <person name="Miao D."/>
            <person name="Khan W.U."/>
            <person name="Rao P."/>
            <person name="Ye M."/>
            <person name="Lei B."/>
            <person name="Liao W."/>
            <person name="Wang J."/>
            <person name="Ji L."/>
            <person name="Li Y."/>
            <person name="Guo B."/>
            <person name="Mustafa N.S."/>
            <person name="Li S."/>
            <person name="Yun Q."/>
            <person name="Keller S.R."/>
            <person name="Mao J."/>
            <person name="Zhang R."/>
            <person name="Strauss S.H."/>
        </authorList>
    </citation>
    <scope>NUCLEOTIDE SEQUENCE</scope>
    <source>
        <strain evidence="1">GM15</strain>
        <tissue evidence="1">Leaf</tissue>
    </source>
</reference>
<gene>
    <name evidence="1" type="ORF">POTOM_055117</name>
</gene>
<sequence>MTCDDRAPLRLLTPGAEEKTQLLLGRWGRDMARQATGTSCRCRGETGHNTVVEGYSVEAKAAKACIVVMLIFGVAVAALEGRLAEGENGGLLMGGKGWLAEGENGGLLMGGRGDSVWPERYP</sequence>
<dbReference type="EMBL" id="JAAWWB010000034">
    <property type="protein sequence ID" value="KAG6741838.1"/>
    <property type="molecule type" value="Genomic_DNA"/>
</dbReference>
<protein>
    <submittedName>
        <fullName evidence="1">Uncharacterized protein</fullName>
    </submittedName>
</protein>
<evidence type="ECO:0000313" key="1">
    <source>
        <dbReference type="EMBL" id="KAG6741838.1"/>
    </source>
</evidence>
<organism evidence="1 2">
    <name type="scientific">Populus tomentosa</name>
    <name type="common">Chinese white poplar</name>
    <dbReference type="NCBI Taxonomy" id="118781"/>
    <lineage>
        <taxon>Eukaryota</taxon>
        <taxon>Viridiplantae</taxon>
        <taxon>Streptophyta</taxon>
        <taxon>Embryophyta</taxon>
        <taxon>Tracheophyta</taxon>
        <taxon>Spermatophyta</taxon>
        <taxon>Magnoliopsida</taxon>
        <taxon>eudicotyledons</taxon>
        <taxon>Gunneridae</taxon>
        <taxon>Pentapetalae</taxon>
        <taxon>rosids</taxon>
        <taxon>fabids</taxon>
        <taxon>Malpighiales</taxon>
        <taxon>Salicaceae</taxon>
        <taxon>Saliceae</taxon>
        <taxon>Populus</taxon>
    </lineage>
</organism>
<name>A0A8X7XWS4_POPTO</name>
<proteinExistence type="predicted"/>
<comment type="caution">
    <text evidence="1">The sequence shown here is derived from an EMBL/GenBank/DDBJ whole genome shotgun (WGS) entry which is preliminary data.</text>
</comment>
<evidence type="ECO:0000313" key="2">
    <source>
        <dbReference type="Proteomes" id="UP000886885"/>
    </source>
</evidence>
<dbReference type="AlphaFoldDB" id="A0A8X7XWS4"/>
<dbReference type="Proteomes" id="UP000886885">
    <property type="component" value="Chromosome 17D"/>
</dbReference>